<reference evidence="2 3" key="1">
    <citation type="submission" date="2015-10" db="EMBL/GenBank/DDBJ databases">
        <authorList>
            <person name="Gilbert D.G."/>
        </authorList>
    </citation>
    <scope>NUCLEOTIDE SEQUENCE [LARGE SCALE GENOMIC DNA]</scope>
    <source>
        <strain evidence="2 3">NRRL B-16712</strain>
    </source>
</reference>
<dbReference type="AlphaFoldDB" id="A0A0X3VAJ9"/>
<dbReference type="Proteomes" id="UP000053244">
    <property type="component" value="Unassembled WGS sequence"/>
</dbReference>
<dbReference type="OrthoDB" id="3774052at2"/>
<dbReference type="InterPro" id="IPR036412">
    <property type="entry name" value="HAD-like_sf"/>
</dbReference>
<evidence type="ECO:0000313" key="3">
    <source>
        <dbReference type="Proteomes" id="UP000053244"/>
    </source>
</evidence>
<dbReference type="Pfam" id="PF00702">
    <property type="entry name" value="Hydrolase"/>
    <property type="match status" value="1"/>
</dbReference>
<name>A0A0X3VAJ9_9ACTN</name>
<dbReference type="RefSeq" id="WP_067684879.1">
    <property type="nucleotide sequence ID" value="NZ_LLZH01000009.1"/>
</dbReference>
<dbReference type="SFLD" id="SFLDS00003">
    <property type="entry name" value="Haloacid_Dehalogenase"/>
    <property type="match status" value="1"/>
</dbReference>
<dbReference type="InterPro" id="IPR006439">
    <property type="entry name" value="HAD-SF_hydro_IA"/>
</dbReference>
<dbReference type="SUPFAM" id="SSF56784">
    <property type="entry name" value="HAD-like"/>
    <property type="match status" value="1"/>
</dbReference>
<dbReference type="GO" id="GO:0016787">
    <property type="term" value="F:hydrolase activity"/>
    <property type="evidence" value="ECO:0007669"/>
    <property type="project" value="UniProtKB-KW"/>
</dbReference>
<dbReference type="Gene3D" id="1.10.150.240">
    <property type="entry name" value="Putative phosphatase, domain 2"/>
    <property type="match status" value="1"/>
</dbReference>
<dbReference type="InterPro" id="IPR051540">
    <property type="entry name" value="S-2-haloacid_dehalogenase"/>
</dbReference>
<evidence type="ECO:0000256" key="1">
    <source>
        <dbReference type="ARBA" id="ARBA00022801"/>
    </source>
</evidence>
<proteinExistence type="predicted"/>
<evidence type="ECO:0000313" key="2">
    <source>
        <dbReference type="EMBL" id="KUL41821.1"/>
    </source>
</evidence>
<keyword evidence="3" id="KW-1185">Reference proteome</keyword>
<dbReference type="PANTHER" id="PTHR43316:SF3">
    <property type="entry name" value="HALOACID DEHALOGENASE, TYPE II (AFU_ORTHOLOGUE AFUA_2G07750)-RELATED"/>
    <property type="match status" value="1"/>
</dbReference>
<dbReference type="PANTHER" id="PTHR43316">
    <property type="entry name" value="HYDROLASE, HALOACID DELAHOGENASE-RELATED"/>
    <property type="match status" value="1"/>
</dbReference>
<sequence length="217" mass="22830">MYRAVLLDVYGTLVHDDEAEVSAVAARVAGLAGVEPGVVEREWGTRIWAMADTAHGDGFRSLADLTTASLTQTAEHFGVEIDAAQVTREQTAFWRTTPLFADALPFLAAVPVPVCLVSDADRGDLDAVLHRHGITVAGVVTSEDARAYKPRPEPFRLALRQLGLAATDVIHVGDSVTSDIGGAAALGIASAHLDRSGSRTTTHSLATLTDLLPLLAA</sequence>
<dbReference type="NCBIfam" id="TIGR01549">
    <property type="entry name" value="HAD-SF-IA-v1"/>
    <property type="match status" value="1"/>
</dbReference>
<dbReference type="InterPro" id="IPR023198">
    <property type="entry name" value="PGP-like_dom2"/>
</dbReference>
<dbReference type="Gene3D" id="3.40.50.1000">
    <property type="entry name" value="HAD superfamily/HAD-like"/>
    <property type="match status" value="1"/>
</dbReference>
<comment type="caution">
    <text evidence="2">The sequence shown here is derived from an EMBL/GenBank/DDBJ whole genome shotgun (WGS) entry which is preliminary data.</text>
</comment>
<dbReference type="InterPro" id="IPR023214">
    <property type="entry name" value="HAD_sf"/>
</dbReference>
<keyword evidence="1 2" id="KW-0378">Hydrolase</keyword>
<accession>A0A0X3VAJ9</accession>
<protein>
    <submittedName>
        <fullName evidence="2">Hydrolase</fullName>
    </submittedName>
</protein>
<gene>
    <name evidence="2" type="ORF">ADL15_02935</name>
</gene>
<dbReference type="EMBL" id="LLZH01000009">
    <property type="protein sequence ID" value="KUL41821.1"/>
    <property type="molecule type" value="Genomic_DNA"/>
</dbReference>
<dbReference type="SFLD" id="SFLDG01129">
    <property type="entry name" value="C1.5:_HAD__Beta-PGM__Phosphata"/>
    <property type="match status" value="1"/>
</dbReference>
<organism evidence="2 3">
    <name type="scientific">Actinoplanes awajinensis subsp. mycoplanecinus</name>
    <dbReference type="NCBI Taxonomy" id="135947"/>
    <lineage>
        <taxon>Bacteria</taxon>
        <taxon>Bacillati</taxon>
        <taxon>Actinomycetota</taxon>
        <taxon>Actinomycetes</taxon>
        <taxon>Micromonosporales</taxon>
        <taxon>Micromonosporaceae</taxon>
        <taxon>Actinoplanes</taxon>
    </lineage>
</organism>